<evidence type="ECO:0000256" key="2">
    <source>
        <dbReference type="ARBA" id="ARBA00022481"/>
    </source>
</evidence>
<dbReference type="CDD" id="cd00051">
    <property type="entry name" value="EFh"/>
    <property type="match status" value="1"/>
</dbReference>
<dbReference type="EMBL" id="BMAC01000914">
    <property type="protein sequence ID" value="GFQ04168.1"/>
    <property type="molecule type" value="Genomic_DNA"/>
</dbReference>
<dbReference type="InterPro" id="IPR011992">
    <property type="entry name" value="EF-hand-dom_pair"/>
</dbReference>
<dbReference type="GO" id="GO:0005509">
    <property type="term" value="F:calcium ion binding"/>
    <property type="evidence" value="ECO:0007669"/>
    <property type="project" value="InterPro"/>
</dbReference>
<comment type="similarity">
    <text evidence="1">Belongs to the calmodulin family.</text>
</comment>
<dbReference type="GO" id="GO:0016460">
    <property type="term" value="C:myosin II complex"/>
    <property type="evidence" value="ECO:0007669"/>
    <property type="project" value="TreeGrafter"/>
</dbReference>
<evidence type="ECO:0000256" key="1">
    <source>
        <dbReference type="ARBA" id="ARBA00009763"/>
    </source>
</evidence>
<keyword evidence="3" id="KW-0479">Metal-binding</keyword>
<keyword evidence="4" id="KW-0677">Repeat</keyword>
<dbReference type="OrthoDB" id="26525at2759"/>
<evidence type="ECO:0000313" key="7">
    <source>
        <dbReference type="EMBL" id="GFQ04168.1"/>
    </source>
</evidence>
<dbReference type="AlphaFoldDB" id="A0A830CUC6"/>
<accession>A0A830CUC6</accession>
<dbReference type="Pfam" id="PF13499">
    <property type="entry name" value="EF-hand_7"/>
    <property type="match status" value="1"/>
</dbReference>
<dbReference type="PANTHER" id="PTHR23048:SF53">
    <property type="entry name" value="CALMODULIN"/>
    <property type="match status" value="1"/>
</dbReference>
<feature type="domain" description="EF-hand" evidence="6">
    <location>
        <begin position="8"/>
        <end position="43"/>
    </location>
</feature>
<feature type="domain" description="EF-hand" evidence="6">
    <location>
        <begin position="45"/>
        <end position="80"/>
    </location>
</feature>
<feature type="domain" description="EF-hand" evidence="6">
    <location>
        <begin position="81"/>
        <end position="113"/>
    </location>
</feature>
<organism evidence="7 8">
    <name type="scientific">Phtheirospermum japonicum</name>
    <dbReference type="NCBI Taxonomy" id="374723"/>
    <lineage>
        <taxon>Eukaryota</taxon>
        <taxon>Viridiplantae</taxon>
        <taxon>Streptophyta</taxon>
        <taxon>Embryophyta</taxon>
        <taxon>Tracheophyta</taxon>
        <taxon>Spermatophyta</taxon>
        <taxon>Magnoliopsida</taxon>
        <taxon>eudicotyledons</taxon>
        <taxon>Gunneridae</taxon>
        <taxon>Pentapetalae</taxon>
        <taxon>asterids</taxon>
        <taxon>lamiids</taxon>
        <taxon>Lamiales</taxon>
        <taxon>Orobanchaceae</taxon>
        <taxon>Orobanchaceae incertae sedis</taxon>
        <taxon>Phtheirospermum</taxon>
    </lineage>
</organism>
<dbReference type="Gene3D" id="1.10.238.10">
    <property type="entry name" value="EF-hand"/>
    <property type="match status" value="3"/>
</dbReference>
<dbReference type="PROSITE" id="PS50222">
    <property type="entry name" value="EF_HAND_2"/>
    <property type="match status" value="3"/>
</dbReference>
<dbReference type="SMART" id="SM00054">
    <property type="entry name" value="EFh"/>
    <property type="match status" value="3"/>
</dbReference>
<dbReference type="FunFam" id="1.10.238.10:FF:000003">
    <property type="entry name" value="Calmodulin A"/>
    <property type="match status" value="1"/>
</dbReference>
<sequence length="113" mass="12939">MRSLGQNPTKAELQDMINKVDAHGNGIIIFPQFLNLIARKMKDIDSEEELKEAFRVFDKDQNGFISVAELRHVMTNLGENLTDEEVDEMICEADVDDDGQINYEEFVKVMMAK</sequence>
<gene>
    <name evidence="7" type="ORF">PHJA_002560700</name>
</gene>
<dbReference type="PROSITE" id="PS00018">
    <property type="entry name" value="EF_HAND_1"/>
    <property type="match status" value="2"/>
</dbReference>
<reference evidence="7" key="1">
    <citation type="submission" date="2020-07" db="EMBL/GenBank/DDBJ databases">
        <title>Ethylene signaling mediates host invasion by parasitic plants.</title>
        <authorList>
            <person name="Yoshida S."/>
        </authorList>
    </citation>
    <scope>NUCLEOTIDE SEQUENCE</scope>
    <source>
        <strain evidence="7">Okayama</strain>
    </source>
</reference>
<keyword evidence="8" id="KW-1185">Reference proteome</keyword>
<dbReference type="InterPro" id="IPR002048">
    <property type="entry name" value="EF_hand_dom"/>
</dbReference>
<dbReference type="PANTHER" id="PTHR23048">
    <property type="entry name" value="MYOSIN LIGHT CHAIN 1, 3"/>
    <property type="match status" value="1"/>
</dbReference>
<comment type="caution">
    <text evidence="7">The sequence shown here is derived from an EMBL/GenBank/DDBJ whole genome shotgun (WGS) entry which is preliminary data.</text>
</comment>
<dbReference type="InterPro" id="IPR050230">
    <property type="entry name" value="CALM/Myosin/TropC-like"/>
</dbReference>
<evidence type="ECO:0000259" key="6">
    <source>
        <dbReference type="PROSITE" id="PS50222"/>
    </source>
</evidence>
<evidence type="ECO:0000256" key="5">
    <source>
        <dbReference type="ARBA" id="ARBA00022837"/>
    </source>
</evidence>
<dbReference type="SMART" id="SM01184">
    <property type="entry name" value="efhand_Ca_insen"/>
    <property type="match status" value="1"/>
</dbReference>
<protein>
    <submittedName>
        <fullName evidence="7">Calmodulin</fullName>
    </submittedName>
</protein>
<dbReference type="Proteomes" id="UP000653305">
    <property type="component" value="Unassembled WGS sequence"/>
</dbReference>
<proteinExistence type="inferred from homology"/>
<evidence type="ECO:0000256" key="4">
    <source>
        <dbReference type="ARBA" id="ARBA00022737"/>
    </source>
</evidence>
<evidence type="ECO:0000256" key="3">
    <source>
        <dbReference type="ARBA" id="ARBA00022723"/>
    </source>
</evidence>
<evidence type="ECO:0000313" key="8">
    <source>
        <dbReference type="Proteomes" id="UP000653305"/>
    </source>
</evidence>
<dbReference type="InterPro" id="IPR018247">
    <property type="entry name" value="EF_Hand_1_Ca_BS"/>
</dbReference>
<name>A0A830CUC6_9LAMI</name>
<keyword evidence="5" id="KW-0106">Calcium</keyword>
<keyword evidence="2" id="KW-0488">Methylation</keyword>
<dbReference type="SUPFAM" id="SSF47473">
    <property type="entry name" value="EF-hand"/>
    <property type="match status" value="1"/>
</dbReference>